<dbReference type="EMBL" id="RJKM01000001">
    <property type="protein sequence ID" value="ROP35121.1"/>
    <property type="molecule type" value="Genomic_DNA"/>
</dbReference>
<accession>A0A3N1GXR6</accession>
<dbReference type="Pfam" id="PF07690">
    <property type="entry name" value="MFS_1"/>
    <property type="match status" value="1"/>
</dbReference>
<feature type="transmembrane region" description="Helical" evidence="8">
    <location>
        <begin position="409"/>
        <end position="429"/>
    </location>
</feature>
<feature type="compositionally biased region" description="Low complexity" evidence="7">
    <location>
        <begin position="1"/>
        <end position="16"/>
    </location>
</feature>
<evidence type="ECO:0000256" key="5">
    <source>
        <dbReference type="ARBA" id="ARBA00022989"/>
    </source>
</evidence>
<evidence type="ECO:0000313" key="11">
    <source>
        <dbReference type="Proteomes" id="UP000268727"/>
    </source>
</evidence>
<proteinExistence type="predicted"/>
<dbReference type="AlphaFoldDB" id="A0A3N1GXR6"/>
<dbReference type="CDD" id="cd17369">
    <property type="entry name" value="MFS_ShiA_like"/>
    <property type="match status" value="1"/>
</dbReference>
<evidence type="ECO:0000256" key="7">
    <source>
        <dbReference type="SAM" id="MobiDB-lite"/>
    </source>
</evidence>
<feature type="transmembrane region" description="Helical" evidence="8">
    <location>
        <begin position="274"/>
        <end position="296"/>
    </location>
</feature>
<organism evidence="10 11">
    <name type="scientific">Saccharothrix texasensis</name>
    <dbReference type="NCBI Taxonomy" id="103734"/>
    <lineage>
        <taxon>Bacteria</taxon>
        <taxon>Bacillati</taxon>
        <taxon>Actinomycetota</taxon>
        <taxon>Actinomycetes</taxon>
        <taxon>Pseudonocardiales</taxon>
        <taxon>Pseudonocardiaceae</taxon>
        <taxon>Saccharothrix</taxon>
    </lineage>
</organism>
<feature type="transmembrane region" description="Helical" evidence="8">
    <location>
        <begin position="340"/>
        <end position="359"/>
    </location>
</feature>
<evidence type="ECO:0000313" key="10">
    <source>
        <dbReference type="EMBL" id="ROP35121.1"/>
    </source>
</evidence>
<evidence type="ECO:0000256" key="2">
    <source>
        <dbReference type="ARBA" id="ARBA00022448"/>
    </source>
</evidence>
<dbReference type="PANTHER" id="PTHR43045">
    <property type="entry name" value="SHIKIMATE TRANSPORTER"/>
    <property type="match status" value="1"/>
</dbReference>
<protein>
    <submittedName>
        <fullName evidence="10">MHS family shikimate/dehydroshikimate transporter-like MFS transporter</fullName>
    </submittedName>
</protein>
<comment type="caution">
    <text evidence="10">The sequence shown here is derived from an EMBL/GenBank/DDBJ whole genome shotgun (WGS) entry which is preliminary data.</text>
</comment>
<feature type="transmembrane region" description="Helical" evidence="8">
    <location>
        <begin position="220"/>
        <end position="241"/>
    </location>
</feature>
<gene>
    <name evidence="10" type="ORF">EDD40_0342</name>
</gene>
<evidence type="ECO:0000256" key="8">
    <source>
        <dbReference type="SAM" id="Phobius"/>
    </source>
</evidence>
<keyword evidence="11" id="KW-1185">Reference proteome</keyword>
<feature type="transmembrane region" description="Helical" evidence="8">
    <location>
        <begin position="186"/>
        <end position="208"/>
    </location>
</feature>
<dbReference type="PANTHER" id="PTHR43045:SF1">
    <property type="entry name" value="SHIKIMATE TRANSPORTER"/>
    <property type="match status" value="1"/>
</dbReference>
<evidence type="ECO:0000256" key="4">
    <source>
        <dbReference type="ARBA" id="ARBA00022692"/>
    </source>
</evidence>
<dbReference type="Proteomes" id="UP000268727">
    <property type="component" value="Unassembled WGS sequence"/>
</dbReference>
<comment type="subcellular location">
    <subcellularLocation>
        <location evidence="1">Cell membrane</location>
        <topology evidence="1">Multi-pass membrane protein</topology>
    </subcellularLocation>
</comment>
<feature type="region of interest" description="Disordered" evidence="7">
    <location>
        <begin position="1"/>
        <end position="36"/>
    </location>
</feature>
<dbReference type="GO" id="GO:0005886">
    <property type="term" value="C:plasma membrane"/>
    <property type="evidence" value="ECO:0007669"/>
    <property type="project" value="UniProtKB-SubCell"/>
</dbReference>
<feature type="transmembrane region" description="Helical" evidence="8">
    <location>
        <begin position="121"/>
        <end position="139"/>
    </location>
</feature>
<keyword evidence="3" id="KW-1003">Cell membrane</keyword>
<dbReference type="SUPFAM" id="SSF103473">
    <property type="entry name" value="MFS general substrate transporter"/>
    <property type="match status" value="1"/>
</dbReference>
<evidence type="ECO:0000256" key="1">
    <source>
        <dbReference type="ARBA" id="ARBA00004651"/>
    </source>
</evidence>
<feature type="transmembrane region" description="Helical" evidence="8">
    <location>
        <begin position="308"/>
        <end position="328"/>
    </location>
</feature>
<dbReference type="RefSeq" id="WP_211348051.1">
    <property type="nucleotide sequence ID" value="NZ_RJKM01000001.1"/>
</dbReference>
<keyword evidence="6 8" id="KW-0472">Membrane</keyword>
<evidence type="ECO:0000259" key="9">
    <source>
        <dbReference type="PROSITE" id="PS50850"/>
    </source>
</evidence>
<keyword evidence="5 8" id="KW-1133">Transmembrane helix</keyword>
<sequence length="472" mass="50074">MTGAADHTATDRTAAGQDATGHDAGEHDSIGHDVARDDPADAGQLRRVVGASVIGTALEWYDFFIYGFAVTLVFNELFFVTGDPATGVIVGFATFGVGFAVRPLGGFVFGHLGDRIGRRSTLVITTLVMGVSTGLIGLLPTYDSIGVAAPILLTVLRMCQGLGAGAEFGGASTLLAEHAPAHRRGFFTSFAQTGVQLGLLSGTLVFLLVETLPRQSVLDWAWRVPFLFSFALIAVALYVRLRVAESPVFQRLARQRTEVALPVSDALRRYPRNFLIGIGAHVCDTAVVYIYATYSLAYLTKSLALPRWVGLTGVVAFGVVVIVLQPVYGALSDRIGRRPLNLVGVVFTAAFAFPFFLLLDTREPVLIWLALVVATAFGLAPMIAVQPAFYAELFGARVRYTGFAASREIGAALAGFSPLVAAALVAQAGGRGWPVAWWMIGTAAVSFVAFLLSAEGRDVDIAAADTSGVARR</sequence>
<dbReference type="PROSITE" id="PS50850">
    <property type="entry name" value="MFS"/>
    <property type="match status" value="1"/>
</dbReference>
<keyword evidence="2" id="KW-0813">Transport</keyword>
<feature type="transmembrane region" description="Helical" evidence="8">
    <location>
        <begin position="365"/>
        <end position="389"/>
    </location>
</feature>
<dbReference type="InterPro" id="IPR011701">
    <property type="entry name" value="MFS"/>
</dbReference>
<dbReference type="Gene3D" id="1.20.1250.20">
    <property type="entry name" value="MFS general substrate transporter like domains"/>
    <property type="match status" value="2"/>
</dbReference>
<reference evidence="10 11" key="1">
    <citation type="submission" date="2018-11" db="EMBL/GenBank/DDBJ databases">
        <title>Sequencing the genomes of 1000 actinobacteria strains.</title>
        <authorList>
            <person name="Klenk H.-P."/>
        </authorList>
    </citation>
    <scope>NUCLEOTIDE SEQUENCE [LARGE SCALE GENOMIC DNA]</scope>
    <source>
        <strain evidence="10 11">DSM 44231</strain>
    </source>
</reference>
<evidence type="ECO:0000256" key="6">
    <source>
        <dbReference type="ARBA" id="ARBA00023136"/>
    </source>
</evidence>
<dbReference type="InterPro" id="IPR020846">
    <property type="entry name" value="MFS_dom"/>
</dbReference>
<feature type="compositionally biased region" description="Basic and acidic residues" evidence="7">
    <location>
        <begin position="20"/>
        <end position="36"/>
    </location>
</feature>
<feature type="transmembrane region" description="Helical" evidence="8">
    <location>
        <begin position="145"/>
        <end position="165"/>
    </location>
</feature>
<name>A0A3N1GXR6_9PSEU</name>
<dbReference type="GO" id="GO:0022857">
    <property type="term" value="F:transmembrane transporter activity"/>
    <property type="evidence" value="ECO:0007669"/>
    <property type="project" value="InterPro"/>
</dbReference>
<feature type="transmembrane region" description="Helical" evidence="8">
    <location>
        <begin position="435"/>
        <end position="454"/>
    </location>
</feature>
<keyword evidence="4 8" id="KW-0812">Transmembrane</keyword>
<feature type="domain" description="Major facilitator superfamily (MFS) profile" evidence="9">
    <location>
        <begin position="48"/>
        <end position="458"/>
    </location>
</feature>
<evidence type="ECO:0000256" key="3">
    <source>
        <dbReference type="ARBA" id="ARBA00022475"/>
    </source>
</evidence>
<dbReference type="InterPro" id="IPR036259">
    <property type="entry name" value="MFS_trans_sf"/>
</dbReference>
<feature type="transmembrane region" description="Helical" evidence="8">
    <location>
        <begin position="88"/>
        <end position="109"/>
    </location>
</feature>